<sequence>MLIRRFSILFLALVFVAALGAFALFHAKTPAYAKPIIAPLANNSTK</sequence>
<gene>
    <name evidence="1" type="ORF">BBC0122_007800</name>
</gene>
<dbReference type="RefSeq" id="WP_188318081.1">
    <property type="nucleotide sequence ID" value="NZ_CP015625.1"/>
</dbReference>
<dbReference type="AlphaFoldDB" id="A0A1U9MGQ0"/>
<evidence type="ECO:0000313" key="2">
    <source>
        <dbReference type="Proteomes" id="UP000189632"/>
    </source>
</evidence>
<dbReference type="KEGG" id="bapi:BBC0122_007800"/>
<dbReference type="STRING" id="1686310.BBC0244_007860"/>
<proteinExistence type="predicted"/>
<accession>A0A1U9MGQ0</accession>
<protein>
    <submittedName>
        <fullName evidence="1">Uncharacterized protein</fullName>
    </submittedName>
</protein>
<keyword evidence="2" id="KW-1185">Reference proteome</keyword>
<organism evidence="1 2">
    <name type="scientific">Bartonella choladocola</name>
    <dbReference type="NCBI Taxonomy" id="2750995"/>
    <lineage>
        <taxon>Bacteria</taxon>
        <taxon>Pseudomonadati</taxon>
        <taxon>Pseudomonadota</taxon>
        <taxon>Alphaproteobacteria</taxon>
        <taxon>Hyphomicrobiales</taxon>
        <taxon>Bartonellaceae</taxon>
        <taxon>Bartonella</taxon>
    </lineage>
</organism>
<name>A0A1U9MGQ0_9HYPH</name>
<dbReference type="EMBL" id="CP015625">
    <property type="protein sequence ID" value="AQT46908.1"/>
    <property type="molecule type" value="Genomic_DNA"/>
</dbReference>
<evidence type="ECO:0000313" key="1">
    <source>
        <dbReference type="EMBL" id="AQT46908.1"/>
    </source>
</evidence>
<reference evidence="1 2" key="1">
    <citation type="submission" date="2016-11" db="EMBL/GenBank/DDBJ databases">
        <title>Comparative genomics of Bartonella apis.</title>
        <authorList>
            <person name="Engel P."/>
        </authorList>
    </citation>
    <scope>NUCLEOTIDE SEQUENCE [LARGE SCALE GENOMIC DNA]</scope>
    <source>
        <strain evidence="1 2">BBC0122</strain>
    </source>
</reference>
<dbReference type="Proteomes" id="UP000189632">
    <property type="component" value="Chromosome"/>
</dbReference>